<dbReference type="InterPro" id="IPR000863">
    <property type="entry name" value="Sulfotransferase_dom"/>
</dbReference>
<feature type="chain" id="PRO_5031477311" description="Sulfotransferase domain-containing protein" evidence="1">
    <location>
        <begin position="19"/>
        <end position="325"/>
    </location>
</feature>
<feature type="signal peptide" evidence="1">
    <location>
        <begin position="1"/>
        <end position="18"/>
    </location>
</feature>
<dbReference type="AlphaFoldDB" id="A0A7S1WJ94"/>
<sequence length="325" mass="36396">MRYLPASVVLSFLCPAGALRAVGRFDEAPAPHIDPTFGTDAGAGTKFLFLTHHKTGTNLMQQLCNFTAHFLSNGTEQCHWCYKVQGVLPDGGLKCPYDDCVEHGTFRGTAGRFTLISAVDDVELRRLEQWAPDYRAVHMIRDPVDMLVSDYQYEVRLHQKHSKFDWDATTSQELWGPGFTIQDRLRNVSGVLSHFVDHMCRVQSAIRGNPRVKTMNLQSFTDNFNAAAKQLFRFMVGSSYPGMDQLLKQVSRYDKSKQKNQESQLHVSNSSAAPAIKSVVLEMVAAKDEMILASTSCPGAEVARPWARKLVHFGNAKRNVTRASR</sequence>
<evidence type="ECO:0000256" key="1">
    <source>
        <dbReference type="SAM" id="SignalP"/>
    </source>
</evidence>
<evidence type="ECO:0000313" key="3">
    <source>
        <dbReference type="EMBL" id="CAD9171554.1"/>
    </source>
</evidence>
<proteinExistence type="predicted"/>
<dbReference type="Gene3D" id="3.40.50.300">
    <property type="entry name" value="P-loop containing nucleotide triphosphate hydrolases"/>
    <property type="match status" value="1"/>
</dbReference>
<protein>
    <recommendedName>
        <fullName evidence="2">Sulfotransferase domain-containing protein</fullName>
    </recommendedName>
</protein>
<dbReference type="EMBL" id="HBGE01080965">
    <property type="protein sequence ID" value="CAD9171554.1"/>
    <property type="molecule type" value="Transcribed_RNA"/>
</dbReference>
<keyword evidence="1" id="KW-0732">Signal</keyword>
<organism evidence="3">
    <name type="scientific">Alexandrium catenella</name>
    <name type="common">Red tide dinoflagellate</name>
    <name type="synonym">Gonyaulax catenella</name>
    <dbReference type="NCBI Taxonomy" id="2925"/>
    <lineage>
        <taxon>Eukaryota</taxon>
        <taxon>Sar</taxon>
        <taxon>Alveolata</taxon>
        <taxon>Dinophyceae</taxon>
        <taxon>Gonyaulacales</taxon>
        <taxon>Pyrocystaceae</taxon>
        <taxon>Alexandrium</taxon>
    </lineage>
</organism>
<accession>A0A7S1WJ94</accession>
<name>A0A7S1WJ94_ALECA</name>
<dbReference type="InterPro" id="IPR027417">
    <property type="entry name" value="P-loop_NTPase"/>
</dbReference>
<reference evidence="3" key="1">
    <citation type="submission" date="2021-01" db="EMBL/GenBank/DDBJ databases">
        <authorList>
            <person name="Corre E."/>
            <person name="Pelletier E."/>
            <person name="Niang G."/>
            <person name="Scheremetjew M."/>
            <person name="Finn R."/>
            <person name="Kale V."/>
            <person name="Holt S."/>
            <person name="Cochrane G."/>
            <person name="Meng A."/>
            <person name="Brown T."/>
            <person name="Cohen L."/>
        </authorList>
    </citation>
    <scope>NUCLEOTIDE SEQUENCE</scope>
    <source>
        <strain evidence="3">OF101</strain>
    </source>
</reference>
<feature type="domain" description="Sulfotransferase" evidence="2">
    <location>
        <begin position="46"/>
        <end position="264"/>
    </location>
</feature>
<dbReference type="SUPFAM" id="SSF52540">
    <property type="entry name" value="P-loop containing nucleoside triphosphate hydrolases"/>
    <property type="match status" value="1"/>
</dbReference>
<gene>
    <name evidence="3" type="ORF">ACAT0790_LOCUS48323</name>
</gene>
<dbReference type="Pfam" id="PF00685">
    <property type="entry name" value="Sulfotransfer_1"/>
    <property type="match status" value="1"/>
</dbReference>
<dbReference type="GO" id="GO:0008146">
    <property type="term" value="F:sulfotransferase activity"/>
    <property type="evidence" value="ECO:0007669"/>
    <property type="project" value="InterPro"/>
</dbReference>
<evidence type="ECO:0000259" key="2">
    <source>
        <dbReference type="Pfam" id="PF00685"/>
    </source>
</evidence>